<feature type="compositionally biased region" description="Basic residues" evidence="1">
    <location>
        <begin position="1"/>
        <end position="10"/>
    </location>
</feature>
<dbReference type="OMA" id="CVRANSE"/>
<evidence type="ECO:0000313" key="3">
    <source>
        <dbReference type="EMBL" id="CTP82106.1"/>
    </source>
</evidence>
<dbReference type="PROSITE" id="PS00028">
    <property type="entry name" value="ZINC_FINGER_C2H2_1"/>
    <property type="match status" value="1"/>
</dbReference>
<sequence>MRKKQARPAKRIAGGVFPEDVSAGESQEGLSPVWHSPSSSPPHSRATSTMEEPDYLPGNPFCVSTMQGAVVHGDAPPLKVPKYELDDFQRYCHVGECTRFSKSQFAHCEFLSGLSSGISASSSVPVTSDVSDYHKSFLSVFTGSRNSVDSPSASVSGVDGYTSSVDSESPLKRLERCVRANSEAANSPTFEIYRSSRLSMSTGYALTHSRSNSMKLPFEYDSTQTSAADALGELSQMVHRIGATKLPMPNKCVPNSITSNIFTCLRCAQRFNTLDELVLHISTTKHFTCGATKNHNAIAPWERDRAATNFGKQVASSNFIASLFYEQKCVEVPRNLSQKNIDSSF</sequence>
<feature type="region of interest" description="Disordered" evidence="1">
    <location>
        <begin position="1"/>
        <end position="52"/>
    </location>
</feature>
<dbReference type="InterPro" id="IPR013087">
    <property type="entry name" value="Znf_C2H2_type"/>
</dbReference>
<evidence type="ECO:0000313" key="4">
    <source>
        <dbReference type="WormBase" id="Bm12914"/>
    </source>
</evidence>
<evidence type="ECO:0000256" key="1">
    <source>
        <dbReference type="SAM" id="MobiDB-lite"/>
    </source>
</evidence>
<dbReference type="AlphaFoldDB" id="A0A0I9N7Z8"/>
<dbReference type="EMBL" id="LN857024">
    <property type="protein sequence ID" value="CTP82106.1"/>
    <property type="molecule type" value="Genomic_DNA"/>
</dbReference>
<organism evidence="3">
    <name type="scientific">Brugia malayi</name>
    <name type="common">Filarial nematode worm</name>
    <dbReference type="NCBI Taxonomy" id="6279"/>
    <lineage>
        <taxon>Eukaryota</taxon>
        <taxon>Metazoa</taxon>
        <taxon>Ecdysozoa</taxon>
        <taxon>Nematoda</taxon>
        <taxon>Chromadorea</taxon>
        <taxon>Rhabditida</taxon>
        <taxon>Spirurina</taxon>
        <taxon>Spiruromorpha</taxon>
        <taxon>Filarioidea</taxon>
        <taxon>Onchocercidae</taxon>
        <taxon>Brugia</taxon>
    </lineage>
</organism>
<accession>A0A0I9N7Z8</accession>
<feature type="compositionally biased region" description="Low complexity" evidence="1">
    <location>
        <begin position="31"/>
        <end position="44"/>
    </location>
</feature>
<feature type="domain" description="C2H2-type" evidence="2">
    <location>
        <begin position="264"/>
        <end position="286"/>
    </location>
</feature>
<proteinExistence type="predicted"/>
<reference evidence="3" key="1">
    <citation type="journal article" date="2007" name="Science">
        <title>Draft genome of the filarial nematode parasite Brugia malayi.</title>
        <authorList>
            <person name="Ghedin E."/>
            <person name="Wang S."/>
            <person name="Spiro D."/>
            <person name="Caler E."/>
            <person name="Zhao Q."/>
            <person name="Crabtree J."/>
            <person name="Allen J.E."/>
            <person name="Delcher A.L."/>
            <person name="Guiliano D.B."/>
            <person name="Miranda-Saavedra D."/>
            <person name="Angiuoli S.V."/>
            <person name="Creasy T."/>
            <person name="Amedeo P."/>
            <person name="Haas B."/>
            <person name="El-Sayed N.M."/>
            <person name="Wortman J.R."/>
            <person name="Feldblyum T."/>
            <person name="Tallon L."/>
            <person name="Schatz M."/>
            <person name="Shumway M."/>
            <person name="Koo H."/>
            <person name="Salzberg S.L."/>
            <person name="Schobel S."/>
            <person name="Pertea M."/>
            <person name="Pop M."/>
            <person name="White O."/>
            <person name="Barton G.J."/>
            <person name="Carlow C.K."/>
            <person name="Crawford M.J."/>
            <person name="Daub J."/>
            <person name="Dimmic M.W."/>
            <person name="Estes C.F."/>
            <person name="Foster J.M."/>
            <person name="Ganatra M."/>
            <person name="Gregory W.F."/>
            <person name="Johnson N.M."/>
            <person name="Jin J."/>
            <person name="Komuniecki R."/>
            <person name="Korf I."/>
            <person name="Kumar S."/>
            <person name="Laney S."/>
            <person name="Li B.W."/>
            <person name="Li W."/>
            <person name="Lindblom T.H."/>
            <person name="Lustigman S."/>
            <person name="Ma D."/>
            <person name="Maina C.V."/>
            <person name="Martin D.M."/>
            <person name="McCarter J.P."/>
            <person name="McReynolds L."/>
            <person name="Mitreva M."/>
            <person name="Nutman T.B."/>
            <person name="Parkinson J."/>
            <person name="Peregrin-Alvarez J.M."/>
            <person name="Poole C."/>
            <person name="Ren Q."/>
            <person name="Saunders L."/>
            <person name="Sluder A.E."/>
            <person name="Smith K."/>
            <person name="Stanke M."/>
            <person name="Unnasch T.R."/>
            <person name="Ware J."/>
            <person name="Wei A.D."/>
            <person name="Weil G."/>
            <person name="Williams D.J."/>
            <person name="Zhang Y."/>
            <person name="Williams S.A."/>
            <person name="Fraser-Liggett C."/>
            <person name="Slatko B."/>
            <person name="Blaxter M.L."/>
            <person name="Scott A.L."/>
        </authorList>
    </citation>
    <scope>NUCLEOTIDE SEQUENCE</scope>
    <source>
        <strain evidence="3">FR3</strain>
    </source>
</reference>
<reference evidence="3" key="2">
    <citation type="submission" date="2012-12" db="EMBL/GenBank/DDBJ databases">
        <authorList>
            <person name="Gao Y.W."/>
            <person name="Fan S.T."/>
            <person name="Sun H.T."/>
            <person name="Wang Z."/>
            <person name="Gao X.L."/>
            <person name="Li Y.G."/>
            <person name="Wang T.C."/>
            <person name="Zhang K."/>
            <person name="Xu W.W."/>
            <person name="Yu Z.J."/>
            <person name="Xia X.Z."/>
        </authorList>
    </citation>
    <scope>NUCLEOTIDE SEQUENCE</scope>
    <source>
        <strain evidence="3">FR3</strain>
    </source>
</reference>
<gene>
    <name evidence="3 4" type="ORF">Bm12914</name>
    <name evidence="3" type="ORF">BM_Bm12914</name>
</gene>
<protein>
    <submittedName>
        <fullName evidence="3">Bm12914</fullName>
    </submittedName>
</protein>
<evidence type="ECO:0000259" key="2">
    <source>
        <dbReference type="PROSITE" id="PS00028"/>
    </source>
</evidence>
<name>A0A0I9N7Z8_BRUMA</name>
<dbReference type="WormBase" id="Bm12914">
    <property type="protein sequence ID" value="BM46428"/>
    <property type="gene ID" value="WBGene00233175"/>
</dbReference>